<keyword evidence="2" id="KW-1185">Reference proteome</keyword>
<dbReference type="RefSeq" id="WP_115212716.1">
    <property type="nucleotide sequence ID" value="NZ_QKWJ01000019.1"/>
</dbReference>
<gene>
    <name evidence="1" type="ORF">DN412_17085</name>
</gene>
<dbReference type="Proteomes" id="UP000255165">
    <property type="component" value="Unassembled WGS sequence"/>
</dbReference>
<name>A0A370NU91_9BURK</name>
<organism evidence="1 2">
    <name type="scientific">Cupriavidus lacunae</name>
    <dbReference type="NCBI Taxonomy" id="2666307"/>
    <lineage>
        <taxon>Bacteria</taxon>
        <taxon>Pseudomonadati</taxon>
        <taxon>Pseudomonadota</taxon>
        <taxon>Betaproteobacteria</taxon>
        <taxon>Burkholderiales</taxon>
        <taxon>Burkholderiaceae</taxon>
        <taxon>Cupriavidus</taxon>
    </lineage>
</organism>
<dbReference type="EMBL" id="QKWJ01000019">
    <property type="protein sequence ID" value="RDK09154.1"/>
    <property type="molecule type" value="Genomic_DNA"/>
</dbReference>
<proteinExistence type="predicted"/>
<evidence type="ECO:0000313" key="2">
    <source>
        <dbReference type="Proteomes" id="UP000255165"/>
    </source>
</evidence>
<accession>A0A370NU91</accession>
<evidence type="ECO:0000313" key="1">
    <source>
        <dbReference type="EMBL" id="RDK09154.1"/>
    </source>
</evidence>
<dbReference type="AlphaFoldDB" id="A0A370NU91"/>
<reference evidence="2" key="1">
    <citation type="submission" date="2018-06" db="EMBL/GenBank/DDBJ databases">
        <authorList>
            <person name="Feng T."/>
            <person name="Jeon C.O."/>
        </authorList>
    </citation>
    <scope>NUCLEOTIDE SEQUENCE [LARGE SCALE GENOMIC DNA]</scope>
    <source>
        <strain evidence="2">S23</strain>
    </source>
</reference>
<protein>
    <submittedName>
        <fullName evidence="1">Uncharacterized protein</fullName>
    </submittedName>
</protein>
<sequence length="184" mass="21224">MPRISCKPRKDGKTVALVRYPYSRELKKKVTHTYGSIQVDADPDDVRSHIRVAKKYRNADFESLLTVDDLVYIRSWLMEHGDTKARELRRARDTRVERDVLERLRANAETDGNPLAQVVKLLPAAGEMLRKFAEDCRLRGQEPWDHLRKSYLEVHAAIKEFEQLAKKAGVTKERRKTAADIASP</sequence>
<comment type="caution">
    <text evidence="1">The sequence shown here is derived from an EMBL/GenBank/DDBJ whole genome shotgun (WGS) entry which is preliminary data.</text>
</comment>